<keyword evidence="3" id="KW-1185">Reference proteome</keyword>
<accession>A0AAD6IBB2</accession>
<evidence type="ECO:0000313" key="3">
    <source>
        <dbReference type="Proteomes" id="UP001219568"/>
    </source>
</evidence>
<feature type="region of interest" description="Disordered" evidence="1">
    <location>
        <begin position="44"/>
        <end position="76"/>
    </location>
</feature>
<dbReference type="Proteomes" id="UP001219568">
    <property type="component" value="Unassembled WGS sequence"/>
</dbReference>
<sequence>MTTAAAALHHTGALLFMDQSMESTIIESHGWEGGRISTSALLRRERPAGNSASSTLSYPPPSSRAVSRLLAASEEE</sequence>
<protein>
    <submittedName>
        <fullName evidence="2">Uncharacterized protein</fullName>
    </submittedName>
</protein>
<dbReference type="AlphaFoldDB" id="A0AAD6IBB2"/>
<comment type="caution">
    <text evidence="2">The sequence shown here is derived from an EMBL/GenBank/DDBJ whole genome shotgun (WGS) entry which is preliminary data.</text>
</comment>
<name>A0AAD6IBB2_PENCN</name>
<dbReference type="EMBL" id="JAQJZL010000005">
    <property type="protein sequence ID" value="KAJ6041321.1"/>
    <property type="molecule type" value="Genomic_DNA"/>
</dbReference>
<feature type="compositionally biased region" description="Low complexity" evidence="1">
    <location>
        <begin position="63"/>
        <end position="76"/>
    </location>
</feature>
<organism evidence="2 3">
    <name type="scientific">Penicillium canescens</name>
    <dbReference type="NCBI Taxonomy" id="5083"/>
    <lineage>
        <taxon>Eukaryota</taxon>
        <taxon>Fungi</taxon>
        <taxon>Dikarya</taxon>
        <taxon>Ascomycota</taxon>
        <taxon>Pezizomycotina</taxon>
        <taxon>Eurotiomycetes</taxon>
        <taxon>Eurotiomycetidae</taxon>
        <taxon>Eurotiales</taxon>
        <taxon>Aspergillaceae</taxon>
        <taxon>Penicillium</taxon>
    </lineage>
</organism>
<reference evidence="2" key="1">
    <citation type="journal article" date="2023" name="IMA Fungus">
        <title>Comparative genomic study of the Penicillium genus elucidates a diverse pangenome and 15 lateral gene transfer events.</title>
        <authorList>
            <person name="Petersen C."/>
            <person name="Sorensen T."/>
            <person name="Nielsen M.R."/>
            <person name="Sondergaard T.E."/>
            <person name="Sorensen J.L."/>
            <person name="Fitzpatrick D.A."/>
            <person name="Frisvad J.C."/>
            <person name="Nielsen K.L."/>
        </authorList>
    </citation>
    <scope>NUCLEOTIDE SEQUENCE</scope>
    <source>
        <strain evidence="2">IBT 15450</strain>
    </source>
</reference>
<gene>
    <name evidence="2" type="ORF">N7460_006711</name>
</gene>
<reference evidence="2" key="2">
    <citation type="submission" date="2023-01" db="EMBL/GenBank/DDBJ databases">
        <authorList>
            <person name="Petersen C."/>
        </authorList>
    </citation>
    <scope>NUCLEOTIDE SEQUENCE</scope>
    <source>
        <strain evidence="2">IBT 15450</strain>
    </source>
</reference>
<evidence type="ECO:0000313" key="2">
    <source>
        <dbReference type="EMBL" id="KAJ6041321.1"/>
    </source>
</evidence>
<proteinExistence type="predicted"/>
<evidence type="ECO:0000256" key="1">
    <source>
        <dbReference type="SAM" id="MobiDB-lite"/>
    </source>
</evidence>